<sequence>MQMAVSFIMEFPSPGLAADQGCGVQSVHLLDWLQTKAVESSPPISWTGCRPRLWSPVRPSPGLAADQCYVAQSAPRQQI</sequence>
<comment type="caution">
    <text evidence="1">The sequence shown here is derived from an EMBL/GenBank/DDBJ whole genome shotgun (WGS) entry which is preliminary data.</text>
</comment>
<reference evidence="1" key="2">
    <citation type="submission" date="2023-04" db="EMBL/GenBank/DDBJ databases">
        <authorList>
            <person name="Bu L."/>
            <person name="Lu L."/>
            <person name="Laidemitt M.R."/>
            <person name="Zhang S.M."/>
            <person name="Mutuku M."/>
            <person name="Mkoji G."/>
            <person name="Steinauer M."/>
            <person name="Loker E.S."/>
        </authorList>
    </citation>
    <scope>NUCLEOTIDE SEQUENCE</scope>
    <source>
        <strain evidence="1">KasaAsao</strain>
        <tissue evidence="1">Whole Snail</tissue>
    </source>
</reference>
<name>A0AAD8FAX4_BIOPF</name>
<dbReference type="AlphaFoldDB" id="A0AAD8FAX4"/>
<evidence type="ECO:0000313" key="2">
    <source>
        <dbReference type="Proteomes" id="UP001233172"/>
    </source>
</evidence>
<dbReference type="Proteomes" id="UP001233172">
    <property type="component" value="Unassembled WGS sequence"/>
</dbReference>
<proteinExistence type="predicted"/>
<keyword evidence="2" id="KW-1185">Reference proteome</keyword>
<evidence type="ECO:0000313" key="1">
    <source>
        <dbReference type="EMBL" id="KAK0056449.1"/>
    </source>
</evidence>
<gene>
    <name evidence="1" type="ORF">Bpfe_014229</name>
</gene>
<accession>A0AAD8FAX4</accession>
<organism evidence="1 2">
    <name type="scientific">Biomphalaria pfeifferi</name>
    <name type="common">Bloodfluke planorb</name>
    <name type="synonym">Freshwater snail</name>
    <dbReference type="NCBI Taxonomy" id="112525"/>
    <lineage>
        <taxon>Eukaryota</taxon>
        <taxon>Metazoa</taxon>
        <taxon>Spiralia</taxon>
        <taxon>Lophotrochozoa</taxon>
        <taxon>Mollusca</taxon>
        <taxon>Gastropoda</taxon>
        <taxon>Heterobranchia</taxon>
        <taxon>Euthyneura</taxon>
        <taxon>Panpulmonata</taxon>
        <taxon>Hygrophila</taxon>
        <taxon>Lymnaeoidea</taxon>
        <taxon>Planorbidae</taxon>
        <taxon>Biomphalaria</taxon>
    </lineage>
</organism>
<reference evidence="1" key="1">
    <citation type="journal article" date="2023" name="PLoS Negl. Trop. Dis.">
        <title>A genome sequence for Biomphalaria pfeifferi, the major vector snail for the human-infecting parasite Schistosoma mansoni.</title>
        <authorList>
            <person name="Bu L."/>
            <person name="Lu L."/>
            <person name="Laidemitt M.R."/>
            <person name="Zhang S.M."/>
            <person name="Mutuku M."/>
            <person name="Mkoji G."/>
            <person name="Steinauer M."/>
            <person name="Loker E.S."/>
        </authorList>
    </citation>
    <scope>NUCLEOTIDE SEQUENCE</scope>
    <source>
        <strain evidence="1">KasaAsao</strain>
    </source>
</reference>
<protein>
    <submittedName>
        <fullName evidence="1">Uncharacterized protein</fullName>
    </submittedName>
</protein>
<dbReference type="EMBL" id="JASAOG010000062">
    <property type="protein sequence ID" value="KAK0056449.1"/>
    <property type="molecule type" value="Genomic_DNA"/>
</dbReference>